<dbReference type="GO" id="GO:0050661">
    <property type="term" value="F:NADP binding"/>
    <property type="evidence" value="ECO:0007669"/>
    <property type="project" value="UniProtKB-UniRule"/>
</dbReference>
<reference evidence="10 11" key="1">
    <citation type="journal article" date="2009" name="PLoS ONE">
        <title>Methylobacterium genome sequences: a reference blueprint to investigate microbial metabolism of C1 compounds from natural and industrial sources.</title>
        <authorList>
            <person name="Vuilleumier S."/>
            <person name="Chistoserdova L."/>
            <person name="Lee M.-C."/>
            <person name="Bringel F."/>
            <person name="Lajus A."/>
            <person name="Zhou Y."/>
            <person name="Gourion B."/>
            <person name="Barbe V."/>
            <person name="Chang J."/>
            <person name="Cruveiller S."/>
            <person name="Dossat C."/>
            <person name="Gillett W."/>
            <person name="Gruffaz C."/>
            <person name="Haugen E."/>
            <person name="Hourcade E."/>
            <person name="Levy R."/>
            <person name="Mangenot S."/>
            <person name="Muller E."/>
            <person name="Nadalig T."/>
            <person name="Pagni M."/>
            <person name="Penny C."/>
            <person name="Peyraud R."/>
            <person name="Robinson D.G."/>
            <person name="Roche D."/>
            <person name="Rouy Z."/>
            <person name="Saenampechek C."/>
            <person name="Salvignol G."/>
            <person name="Vallenet D."/>
            <person name="Wu Z."/>
            <person name="Marx C.J."/>
            <person name="Vorholt J.A."/>
            <person name="Olson M.V."/>
            <person name="Kaul R."/>
            <person name="Weissenbach J."/>
            <person name="Medigue C."/>
            <person name="Lidstrom M.E."/>
        </authorList>
    </citation>
    <scope>NUCLEOTIDE SEQUENCE [LARGE SCALE GENOMIC DNA]</scope>
    <source>
        <strain evidence="11">ATCC 14718 / DSM 1338 / JCM 2805 / NCIMB 9133 / AM1</strain>
    </source>
</reference>
<dbReference type="InterPro" id="IPR022675">
    <property type="entry name" value="G6P_DH_C"/>
</dbReference>
<dbReference type="Gene3D" id="3.40.50.720">
    <property type="entry name" value="NAD(P)-binding Rossmann-like Domain"/>
    <property type="match status" value="1"/>
</dbReference>
<dbReference type="InterPro" id="IPR036291">
    <property type="entry name" value="NAD(P)-bd_dom_sf"/>
</dbReference>
<evidence type="ECO:0000256" key="5">
    <source>
        <dbReference type="ARBA" id="ARBA00023002"/>
    </source>
</evidence>
<evidence type="ECO:0000256" key="3">
    <source>
        <dbReference type="ARBA" id="ARBA00022526"/>
    </source>
</evidence>
<dbReference type="PANTHER" id="PTHR23429">
    <property type="entry name" value="GLUCOSE-6-PHOSPHATE 1-DEHYDROGENASE G6PD"/>
    <property type="match status" value="1"/>
</dbReference>
<feature type="binding site" evidence="7">
    <location>
        <position position="242"/>
    </location>
    <ligand>
        <name>substrate</name>
    </ligand>
</feature>
<keyword evidence="3 7" id="KW-0313">Glucose metabolism</keyword>
<dbReference type="InterPro" id="IPR019796">
    <property type="entry name" value="G6P_DH_AS"/>
</dbReference>
<evidence type="ECO:0000259" key="9">
    <source>
        <dbReference type="Pfam" id="PF02781"/>
    </source>
</evidence>
<feature type="binding site" evidence="7">
    <location>
        <position position="59"/>
    </location>
    <ligand>
        <name>NADP(+)</name>
        <dbReference type="ChEBI" id="CHEBI:58349"/>
    </ligand>
</feature>
<dbReference type="Gene3D" id="3.30.360.10">
    <property type="entry name" value="Dihydrodipicolinate Reductase, domain 2"/>
    <property type="match status" value="1"/>
</dbReference>
<dbReference type="SUPFAM" id="SSF55347">
    <property type="entry name" value="Glyceraldehyde-3-phosphate dehydrogenase-like, C-terminal domain"/>
    <property type="match status" value="1"/>
</dbReference>
<proteinExistence type="inferred from homology"/>
<dbReference type="NCBIfam" id="NF009492">
    <property type="entry name" value="PRK12853.1-3"/>
    <property type="match status" value="1"/>
</dbReference>
<dbReference type="eggNOG" id="COG0364">
    <property type="taxonomic scope" value="Bacteria"/>
</dbReference>
<dbReference type="PANTHER" id="PTHR23429:SF0">
    <property type="entry name" value="GLUCOSE-6-PHOSPHATE 1-DEHYDROGENASE"/>
    <property type="match status" value="1"/>
</dbReference>
<accession>C5B1S0</accession>
<keyword evidence="5 7" id="KW-0560">Oxidoreductase</keyword>
<dbReference type="PIRSF" id="PIRSF000110">
    <property type="entry name" value="G6PD"/>
    <property type="match status" value="1"/>
</dbReference>
<organism evidence="10 11">
    <name type="scientific">Methylorubrum extorquens (strain ATCC 14718 / DSM 1338 / JCM 2805 / NCIMB 9133 / AM1)</name>
    <name type="common">Methylobacterium extorquens</name>
    <dbReference type="NCBI Taxonomy" id="272630"/>
    <lineage>
        <taxon>Bacteria</taxon>
        <taxon>Pseudomonadati</taxon>
        <taxon>Pseudomonadota</taxon>
        <taxon>Alphaproteobacteria</taxon>
        <taxon>Hyphomicrobiales</taxon>
        <taxon>Methylobacteriaceae</taxon>
        <taxon>Methylorubrum</taxon>
    </lineage>
</organism>
<dbReference type="STRING" id="272630.MexAM1_META1p1864"/>
<dbReference type="EMBL" id="CP001510">
    <property type="protein sequence ID" value="ACS39704.1"/>
    <property type="molecule type" value="Genomic_DNA"/>
</dbReference>
<dbReference type="InterPro" id="IPR022674">
    <property type="entry name" value="G6P_DH_NAD-bd"/>
</dbReference>
<dbReference type="GO" id="GO:0009051">
    <property type="term" value="P:pentose-phosphate shunt, oxidative branch"/>
    <property type="evidence" value="ECO:0007669"/>
    <property type="project" value="TreeGrafter"/>
</dbReference>
<evidence type="ECO:0000313" key="10">
    <source>
        <dbReference type="EMBL" id="ACS39704.1"/>
    </source>
</evidence>
<feature type="binding site" evidence="7">
    <location>
        <position position="174"/>
    </location>
    <ligand>
        <name>NADP(+)</name>
        <dbReference type="ChEBI" id="CHEBI:58349"/>
    </ligand>
</feature>
<keyword evidence="6 7" id="KW-0119">Carbohydrate metabolism</keyword>
<dbReference type="NCBIfam" id="TIGR00871">
    <property type="entry name" value="zwf"/>
    <property type="match status" value="1"/>
</dbReference>
<dbReference type="HOGENOM" id="CLU_013524_5_0_5"/>
<evidence type="ECO:0000256" key="6">
    <source>
        <dbReference type="ARBA" id="ARBA00023277"/>
    </source>
</evidence>
<dbReference type="RefSeq" id="WP_012752674.1">
    <property type="nucleotide sequence ID" value="NC_012808.1"/>
</dbReference>
<protein>
    <recommendedName>
        <fullName evidence="7">Glucose-6-phosphate 1-dehydrogenase</fullName>
        <shortName evidence="7">G6PD</shortName>
        <ecNumber evidence="7">1.1.1.49</ecNumber>
    </recommendedName>
</protein>
<feature type="binding site" evidence="7">
    <location>
        <begin position="109"/>
        <end position="110"/>
    </location>
    <ligand>
        <name>NADP(+)</name>
        <dbReference type="ChEBI" id="CHEBI:58349"/>
    </ligand>
</feature>
<dbReference type="PRINTS" id="PR00079">
    <property type="entry name" value="G6PDHDRGNASE"/>
</dbReference>
<dbReference type="UniPathway" id="UPA00115">
    <property type="reaction ID" value="UER00408"/>
</dbReference>
<dbReference type="OrthoDB" id="9802739at2"/>
<dbReference type="HAMAP" id="MF_00966">
    <property type="entry name" value="G6PD"/>
    <property type="match status" value="1"/>
</dbReference>
<evidence type="ECO:0000313" key="11">
    <source>
        <dbReference type="Proteomes" id="UP000009081"/>
    </source>
</evidence>
<feature type="binding site" evidence="7">
    <location>
        <position position="366"/>
    </location>
    <ligand>
        <name>substrate</name>
    </ligand>
</feature>
<feature type="binding site" evidence="7">
    <location>
        <position position="261"/>
    </location>
    <ligand>
        <name>substrate</name>
    </ligand>
</feature>
<keyword evidence="11" id="KW-1185">Reference proteome</keyword>
<feature type="domain" description="Glucose-6-phosphate dehydrogenase C-terminal" evidence="9">
    <location>
        <begin position="215"/>
        <end position="513"/>
    </location>
</feature>
<evidence type="ECO:0000256" key="7">
    <source>
        <dbReference type="HAMAP-Rule" id="MF_00966"/>
    </source>
</evidence>
<dbReference type="SUPFAM" id="SSF51735">
    <property type="entry name" value="NAD(P)-binding Rossmann-fold domains"/>
    <property type="match status" value="1"/>
</dbReference>
<dbReference type="PROSITE" id="PS00069">
    <property type="entry name" value="G6P_DEHYDROGENASE"/>
    <property type="match status" value="1"/>
</dbReference>
<feature type="active site" description="Proton acceptor" evidence="7">
    <location>
        <position position="266"/>
    </location>
</feature>
<comment type="function">
    <text evidence="7">Catalyzes the oxidation of glucose 6-phosphate to 6-phosphogluconolactone.</text>
</comment>
<dbReference type="GO" id="GO:0005829">
    <property type="term" value="C:cytosol"/>
    <property type="evidence" value="ECO:0007669"/>
    <property type="project" value="TreeGrafter"/>
</dbReference>
<dbReference type="Pfam" id="PF00479">
    <property type="entry name" value="G6PD_N"/>
    <property type="match status" value="1"/>
</dbReference>
<dbReference type="InterPro" id="IPR001282">
    <property type="entry name" value="G6P_DH"/>
</dbReference>
<gene>
    <name evidence="7 10" type="primary">zwf</name>
    <name evidence="10" type="ordered locus">MexAM1_META1p1864</name>
</gene>
<dbReference type="GO" id="GO:0006006">
    <property type="term" value="P:glucose metabolic process"/>
    <property type="evidence" value="ECO:0007669"/>
    <property type="project" value="UniProtKB-KW"/>
</dbReference>
<evidence type="ECO:0000259" key="8">
    <source>
        <dbReference type="Pfam" id="PF00479"/>
    </source>
</evidence>
<feature type="domain" description="Glucose-6-phosphate dehydrogenase NAD-binding" evidence="8">
    <location>
        <begin position="22"/>
        <end position="213"/>
    </location>
</feature>
<feature type="binding site" evidence="7">
    <location>
        <position position="208"/>
    </location>
    <ligand>
        <name>substrate</name>
    </ligand>
</feature>
<comment type="catalytic activity">
    <reaction evidence="7">
        <text>D-glucose 6-phosphate + NADP(+) = 6-phospho-D-glucono-1,5-lactone + NADPH + H(+)</text>
        <dbReference type="Rhea" id="RHEA:15841"/>
        <dbReference type="ChEBI" id="CHEBI:15378"/>
        <dbReference type="ChEBI" id="CHEBI:57783"/>
        <dbReference type="ChEBI" id="CHEBI:57955"/>
        <dbReference type="ChEBI" id="CHEBI:58349"/>
        <dbReference type="ChEBI" id="CHEBI:61548"/>
        <dbReference type="EC" id="1.1.1.49"/>
    </reaction>
</comment>
<dbReference type="EC" id="1.1.1.49" evidence="7"/>
<sequence>MIHPNTAPKAGAAKPAPDCTLVIFGVTGDLTHRLLMPALYNLARWKLLPERFAIVGVGRSEMGTDGLRHDLTRTMQGFVAERGGEFSADSLDREAWNRVVGRLDYLAGDVEDPATYEELSRRIGVSRDAQAAGGNVLFYLAVAARLFGPVVTRLGEAGLTREGEGAWRRVIIEKPFGHDLASAKALNREVLAALSEDQIFRIDHFLGKETVQNIMVFRFGNGLFEPLWNRDRIDHVQITVAETVGVEKRGSFYDATGALRDMVPNHLFQLFTMTAMEPPISFDAHAVRDKKEEVLMAVHQLSEDAAVREAVRGRYTAGAVRGQPVRSYRDEPDVDPASQTETYVALRLMVDNWRWAGVPFYLRTGKAMTRRDTEIAIQFKQAPLALFRGTAVEACIPNWLVLQIQPDEGISLQFGAKVPGTEVRLGAVNMDFLYKDYFQTQPSTGYETLIYDAMIGDATLFQRADNIEAGWRAVQPVLDAWSSGRAPMAAYPAGSAGPKEADDLLARDGRAWRPL</sequence>
<comment type="caution">
    <text evidence="7">Lacks conserved residue(s) required for the propagation of feature annotation.</text>
</comment>
<dbReference type="Pfam" id="PF02781">
    <property type="entry name" value="G6PD_C"/>
    <property type="match status" value="1"/>
</dbReference>
<name>C5B1S0_METEA</name>
<comment type="similarity">
    <text evidence="2 7">Belongs to the glucose-6-phosphate dehydrogenase family.</text>
</comment>
<dbReference type="Proteomes" id="UP000009081">
    <property type="component" value="Chromosome"/>
</dbReference>
<dbReference type="GO" id="GO:0004345">
    <property type="term" value="F:glucose-6-phosphate dehydrogenase activity"/>
    <property type="evidence" value="ECO:0007669"/>
    <property type="project" value="UniProtKB-UniRule"/>
</dbReference>
<dbReference type="AlphaFoldDB" id="C5B1S0"/>
<dbReference type="KEGG" id="mea:Mex_1p1864"/>
<evidence type="ECO:0000256" key="4">
    <source>
        <dbReference type="ARBA" id="ARBA00022857"/>
    </source>
</evidence>
<feature type="binding site" evidence="7">
    <location>
        <position position="204"/>
    </location>
    <ligand>
        <name>substrate</name>
    </ligand>
</feature>
<keyword evidence="4 7" id="KW-0521">NADP</keyword>
<evidence type="ECO:0000256" key="1">
    <source>
        <dbReference type="ARBA" id="ARBA00004937"/>
    </source>
</evidence>
<comment type="pathway">
    <text evidence="1 7">Carbohydrate degradation; pentose phosphate pathway; D-ribulose 5-phosphate from D-glucose 6-phosphate (oxidative stage): step 1/3.</text>
</comment>
<evidence type="ECO:0000256" key="2">
    <source>
        <dbReference type="ARBA" id="ARBA00009975"/>
    </source>
</evidence>